<dbReference type="PANTHER" id="PTHR15289">
    <property type="entry name" value="TASTIN"/>
    <property type="match status" value="1"/>
</dbReference>
<protein>
    <submittedName>
        <fullName evidence="1">Uncharacterized protein</fullName>
    </submittedName>
</protein>
<sequence>PTVTHSTAVSALRRRHTSLEEMFLDEECATYTSRLLSCPLQLRCGNPVAATLLFQDST</sequence>
<comment type="caution">
    <text evidence="1">The sequence shown here is derived from an EMBL/GenBank/DDBJ whole genome shotgun (WGS) entry which is preliminary data.</text>
</comment>
<evidence type="ECO:0000313" key="1">
    <source>
        <dbReference type="EMBL" id="KAL0158104.1"/>
    </source>
</evidence>
<proteinExistence type="predicted"/>
<dbReference type="Proteomes" id="UP001529510">
    <property type="component" value="Unassembled WGS sequence"/>
</dbReference>
<evidence type="ECO:0000313" key="2">
    <source>
        <dbReference type="Proteomes" id="UP001529510"/>
    </source>
</evidence>
<name>A0ABD0N7K9_CIRMR</name>
<feature type="non-terminal residue" evidence="1">
    <location>
        <position position="58"/>
    </location>
</feature>
<keyword evidence="2" id="KW-1185">Reference proteome</keyword>
<dbReference type="EMBL" id="JAMKFB020000023">
    <property type="protein sequence ID" value="KAL0158104.1"/>
    <property type="molecule type" value="Genomic_DNA"/>
</dbReference>
<feature type="non-terminal residue" evidence="1">
    <location>
        <position position="1"/>
    </location>
</feature>
<reference evidence="1 2" key="1">
    <citation type="submission" date="2024-05" db="EMBL/GenBank/DDBJ databases">
        <title>Genome sequencing and assembly of Indian major carp, Cirrhinus mrigala (Hamilton, 1822).</title>
        <authorList>
            <person name="Mohindra V."/>
            <person name="Chowdhury L.M."/>
            <person name="Lal K."/>
            <person name="Jena J.K."/>
        </authorList>
    </citation>
    <scope>NUCLEOTIDE SEQUENCE [LARGE SCALE GENOMIC DNA]</scope>
    <source>
        <strain evidence="1">CM1030</strain>
        <tissue evidence="1">Blood</tissue>
    </source>
</reference>
<dbReference type="AlphaFoldDB" id="A0ABD0N7K9"/>
<accession>A0ABD0N7K9</accession>
<gene>
    <name evidence="1" type="ORF">M9458_046180</name>
</gene>
<organism evidence="1 2">
    <name type="scientific">Cirrhinus mrigala</name>
    <name type="common">Mrigala</name>
    <dbReference type="NCBI Taxonomy" id="683832"/>
    <lineage>
        <taxon>Eukaryota</taxon>
        <taxon>Metazoa</taxon>
        <taxon>Chordata</taxon>
        <taxon>Craniata</taxon>
        <taxon>Vertebrata</taxon>
        <taxon>Euteleostomi</taxon>
        <taxon>Actinopterygii</taxon>
        <taxon>Neopterygii</taxon>
        <taxon>Teleostei</taxon>
        <taxon>Ostariophysi</taxon>
        <taxon>Cypriniformes</taxon>
        <taxon>Cyprinidae</taxon>
        <taxon>Labeoninae</taxon>
        <taxon>Labeonini</taxon>
        <taxon>Cirrhinus</taxon>
    </lineage>
</organism>
<dbReference type="InterPro" id="IPR026133">
    <property type="entry name" value="Tastin"/>
</dbReference>
<dbReference type="PANTHER" id="PTHR15289:SF3">
    <property type="entry name" value="TASTIN"/>
    <property type="match status" value="1"/>
</dbReference>